<gene>
    <name evidence="1" type="ORF">IE4771_PE00101</name>
</gene>
<sequence>MVVITERLAGNVDTLGLTIRHLHKIDTGADWIDSSKVVLDGGAHTFYRDIPWHATWRRNVHLILPTWQRVEEIDIHRRQADICAIAAGPRAPLTLTGEHGRQ</sequence>
<dbReference type="Proteomes" id="UP000027180">
    <property type="component" value="Plasmid pRetIE4771e"/>
</dbReference>
<evidence type="ECO:0000313" key="1">
    <source>
        <dbReference type="EMBL" id="AIC31327.1"/>
    </source>
</evidence>
<organism evidence="1 2">
    <name type="scientific">Rhizobium etli bv. mimosae str. IE4771</name>
    <dbReference type="NCBI Taxonomy" id="1432050"/>
    <lineage>
        <taxon>Bacteria</taxon>
        <taxon>Pseudomonadati</taxon>
        <taxon>Pseudomonadota</taxon>
        <taxon>Alphaproteobacteria</taxon>
        <taxon>Hyphomicrobiales</taxon>
        <taxon>Rhizobiaceae</taxon>
        <taxon>Rhizobium/Agrobacterium group</taxon>
        <taxon>Rhizobium</taxon>
    </lineage>
</organism>
<geneLocation type="plasmid" evidence="1 2">
    <name>pRetIE4771e</name>
</geneLocation>
<name>A0A060IC51_RHIET</name>
<protein>
    <submittedName>
        <fullName evidence="1">Uncharacterized protein</fullName>
    </submittedName>
</protein>
<dbReference type="KEGG" id="rei:IE4771_PE00101"/>
<reference evidence="1 2" key="1">
    <citation type="submission" date="2013-12" db="EMBL/GenBank/DDBJ databases">
        <title>Complete genome sequence of Rhizobium etli bv. mimosae IE4771.</title>
        <authorList>
            <person name="Bustos P."/>
            <person name="Santamaria R.I."/>
            <person name="Lozano L."/>
            <person name="Ormeno-Orrillo E."/>
            <person name="Rogel M.A."/>
            <person name="Romero D."/>
            <person name="Cevallos M.A."/>
            <person name="Martinez-Romero E."/>
            <person name="Gonzalez V."/>
        </authorList>
    </citation>
    <scope>NUCLEOTIDE SEQUENCE [LARGE SCALE GENOMIC DNA]</scope>
    <source>
        <strain evidence="1 2">IE4771</strain>
        <plasmid evidence="2">Plasmid pRetIE4771e</plasmid>
    </source>
</reference>
<dbReference type="AlphaFoldDB" id="A0A060IC51"/>
<evidence type="ECO:0000313" key="2">
    <source>
        <dbReference type="Proteomes" id="UP000027180"/>
    </source>
</evidence>
<accession>A0A060IC51</accession>
<dbReference type="RefSeq" id="WP_040142630.1">
    <property type="nucleotide sequence ID" value="NZ_CP006991.1"/>
</dbReference>
<proteinExistence type="predicted"/>
<dbReference type="HOGENOM" id="CLU_2275179_0_0_5"/>
<keyword evidence="1" id="KW-0614">Plasmid</keyword>
<dbReference type="EMBL" id="CP006991">
    <property type="protein sequence ID" value="AIC31327.1"/>
    <property type="molecule type" value="Genomic_DNA"/>
</dbReference>